<proteinExistence type="inferred from homology"/>
<dbReference type="Gene3D" id="1.10.10.1550">
    <property type="entry name" value="ROS/MUCR transcriptional regulator protein"/>
    <property type="match status" value="1"/>
</dbReference>
<protein>
    <submittedName>
        <fullName evidence="2">Transcriptional regulator</fullName>
    </submittedName>
</protein>
<keyword evidence="3" id="KW-1185">Reference proteome</keyword>
<dbReference type="InterPro" id="IPR008807">
    <property type="entry name" value="ROS_MUCR"/>
</dbReference>
<accession>A0A4P6HGE6</accession>
<dbReference type="GO" id="GO:0006355">
    <property type="term" value="P:regulation of DNA-templated transcription"/>
    <property type="evidence" value="ECO:0007669"/>
    <property type="project" value="InterPro"/>
</dbReference>
<gene>
    <name evidence="2" type="ORF">C3Y92_02295</name>
</gene>
<dbReference type="OrthoDB" id="5453588at2"/>
<dbReference type="RefSeq" id="WP_129349124.1">
    <property type="nucleotide sequence ID" value="NZ_CP026538.1"/>
</dbReference>
<evidence type="ECO:0000313" key="3">
    <source>
        <dbReference type="Proteomes" id="UP000293296"/>
    </source>
</evidence>
<dbReference type="KEGG" id="dcb:C3Y92_02295"/>
<dbReference type="EMBL" id="CP026538">
    <property type="protein sequence ID" value="QAZ66133.1"/>
    <property type="molecule type" value="Genomic_DNA"/>
</dbReference>
<dbReference type="Proteomes" id="UP000293296">
    <property type="component" value="Chromosome"/>
</dbReference>
<evidence type="ECO:0000313" key="2">
    <source>
        <dbReference type="EMBL" id="QAZ66133.1"/>
    </source>
</evidence>
<organism evidence="2 3">
    <name type="scientific">Solidesulfovibrio carbinolicus</name>
    <dbReference type="NCBI Taxonomy" id="296842"/>
    <lineage>
        <taxon>Bacteria</taxon>
        <taxon>Pseudomonadati</taxon>
        <taxon>Thermodesulfobacteriota</taxon>
        <taxon>Desulfovibrionia</taxon>
        <taxon>Desulfovibrionales</taxon>
        <taxon>Desulfovibrionaceae</taxon>
        <taxon>Solidesulfovibrio</taxon>
    </lineage>
</organism>
<evidence type="ECO:0000256" key="1">
    <source>
        <dbReference type="ARBA" id="ARBA00007031"/>
    </source>
</evidence>
<dbReference type="InterPro" id="IPR041920">
    <property type="entry name" value="ROS/MUCR_sf"/>
</dbReference>
<sequence>MDKSEAVAAALDIVKAQAGARSMSEDEILSMVKSIADGILAMADDCQCQDSEVAGGPVLDPKKAVREASIVCLECGRSFKVITKKHLASHNLSAEEYRAKHGYKKTQSLVCKSLVRERRAKMKDMKLWERRGLKAKMEGA</sequence>
<name>A0A4P6HGE6_9BACT</name>
<comment type="similarity">
    <text evidence="1">Belongs to the ros/MucR family.</text>
</comment>
<dbReference type="GO" id="GO:0003677">
    <property type="term" value="F:DNA binding"/>
    <property type="evidence" value="ECO:0007669"/>
    <property type="project" value="InterPro"/>
</dbReference>
<dbReference type="AlphaFoldDB" id="A0A4P6HGE6"/>
<reference evidence="2 3" key="1">
    <citation type="submission" date="2018-02" db="EMBL/GenBank/DDBJ databases">
        <title>Genome sequence of Desulfovibrio carbinolicus DSM 3852.</title>
        <authorList>
            <person name="Wilbanks E."/>
            <person name="Skennerton C.T."/>
            <person name="Orphan V.J."/>
        </authorList>
    </citation>
    <scope>NUCLEOTIDE SEQUENCE [LARGE SCALE GENOMIC DNA]</scope>
    <source>
        <strain evidence="2 3">DSM 3852</strain>
    </source>
</reference>
<dbReference type="GO" id="GO:0008270">
    <property type="term" value="F:zinc ion binding"/>
    <property type="evidence" value="ECO:0007669"/>
    <property type="project" value="InterPro"/>
</dbReference>
<dbReference type="Pfam" id="PF05443">
    <property type="entry name" value="ROS_MUCR"/>
    <property type="match status" value="1"/>
</dbReference>